<accession>A0A267MIB4</accession>
<evidence type="ECO:0000313" key="3">
    <source>
        <dbReference type="Proteomes" id="UP000216024"/>
    </source>
</evidence>
<gene>
    <name evidence="2" type="ORF">CCE28_14680</name>
</gene>
<dbReference type="RefSeq" id="WP_095134482.1">
    <property type="nucleotide sequence ID" value="NZ_NIBG01000014.1"/>
</dbReference>
<protein>
    <recommendedName>
        <fullName evidence="1">GerMN domain-containing protein</fullName>
    </recommendedName>
</protein>
<dbReference type="Pfam" id="PF10646">
    <property type="entry name" value="Germane"/>
    <property type="match status" value="2"/>
</dbReference>
<name>A0A267MIB4_9FIRM</name>
<sequence length="335" mass="37464">MRNRILAILLVLVMMVGVVIYTNPISMVMKFLKDEESSSIVDSTEVAVEDEGLRNTVLYYKDDKGFLVPVMRKIPWEEGIGKATLRELIDTEENKIEMEALGLLPVIPPNTQIKGMNIKDGLCTVNFSKEFLNLTSKSDEEIVLKSIVYTLTEFPTIDKVDFMIEGKEVSKFEFGTDIAFDGMSRKDINYVGNNQNEDKVVVYYESTTNGIESYFVPVTKELDKADQTGVTLYNALDALVEGPPAGSGLYSDIPLGTKVIGVDINDSIACINLSEEIGEIEEDRELVQKVSKYFALTVKEIYKDVVGVKLFKDGKKLEVKENKEPVAVPTFANEY</sequence>
<feature type="domain" description="GerMN" evidence="1">
    <location>
        <begin position="81"/>
        <end position="173"/>
    </location>
</feature>
<dbReference type="EMBL" id="NIBG01000014">
    <property type="protein sequence ID" value="PAB58540.1"/>
    <property type="molecule type" value="Genomic_DNA"/>
</dbReference>
<feature type="domain" description="GerMN" evidence="1">
    <location>
        <begin position="232"/>
        <end position="321"/>
    </location>
</feature>
<dbReference type="Proteomes" id="UP000216024">
    <property type="component" value="Unassembled WGS sequence"/>
</dbReference>
<dbReference type="OrthoDB" id="9809406at2"/>
<evidence type="ECO:0000313" key="2">
    <source>
        <dbReference type="EMBL" id="PAB58540.1"/>
    </source>
</evidence>
<comment type="caution">
    <text evidence="2">The sequence shown here is derived from an EMBL/GenBank/DDBJ whole genome shotgun (WGS) entry which is preliminary data.</text>
</comment>
<dbReference type="InterPro" id="IPR019606">
    <property type="entry name" value="GerMN"/>
</dbReference>
<organism evidence="2 3">
    <name type="scientific">Anaeromicrobium sediminis</name>
    <dbReference type="NCBI Taxonomy" id="1478221"/>
    <lineage>
        <taxon>Bacteria</taxon>
        <taxon>Bacillati</taxon>
        <taxon>Bacillota</taxon>
        <taxon>Clostridia</taxon>
        <taxon>Peptostreptococcales</taxon>
        <taxon>Thermotaleaceae</taxon>
        <taxon>Anaeromicrobium</taxon>
    </lineage>
</organism>
<reference evidence="2 3" key="1">
    <citation type="submission" date="2017-06" db="EMBL/GenBank/DDBJ databases">
        <title>Draft genome sequence of anaerobic fermentative bacterium Anaeromicrobium sediminis DY2726D isolated from West Pacific Ocean sediments.</title>
        <authorList>
            <person name="Zeng X."/>
        </authorList>
    </citation>
    <scope>NUCLEOTIDE SEQUENCE [LARGE SCALE GENOMIC DNA]</scope>
    <source>
        <strain evidence="2 3">DY2726D</strain>
    </source>
</reference>
<keyword evidence="3" id="KW-1185">Reference proteome</keyword>
<proteinExistence type="predicted"/>
<dbReference type="SMART" id="SM00909">
    <property type="entry name" value="Germane"/>
    <property type="match status" value="2"/>
</dbReference>
<dbReference type="AlphaFoldDB" id="A0A267MIB4"/>
<evidence type="ECO:0000259" key="1">
    <source>
        <dbReference type="SMART" id="SM00909"/>
    </source>
</evidence>